<organism evidence="2 3">
    <name type="scientific">Photobacterium kishitanii</name>
    <dbReference type="NCBI Taxonomy" id="318456"/>
    <lineage>
        <taxon>Bacteria</taxon>
        <taxon>Pseudomonadati</taxon>
        <taxon>Pseudomonadota</taxon>
        <taxon>Gammaproteobacteria</taxon>
        <taxon>Vibrionales</taxon>
        <taxon>Vibrionaceae</taxon>
        <taxon>Photobacterium</taxon>
    </lineage>
</organism>
<keyword evidence="1" id="KW-1133">Transmembrane helix</keyword>
<keyword evidence="1" id="KW-0472">Membrane</keyword>
<feature type="transmembrane region" description="Helical" evidence="1">
    <location>
        <begin position="42"/>
        <end position="62"/>
    </location>
</feature>
<evidence type="ECO:0000256" key="1">
    <source>
        <dbReference type="SAM" id="Phobius"/>
    </source>
</evidence>
<dbReference type="AlphaFoldDB" id="A0A2T3KJX3"/>
<evidence type="ECO:0000313" key="3">
    <source>
        <dbReference type="Proteomes" id="UP000241426"/>
    </source>
</evidence>
<reference evidence="2 3" key="1">
    <citation type="submission" date="2018-01" db="EMBL/GenBank/DDBJ databases">
        <title>Whole genome sequencing of Histamine producing bacteria.</title>
        <authorList>
            <person name="Butler K."/>
        </authorList>
    </citation>
    <scope>NUCLEOTIDE SEQUENCE [LARGE SCALE GENOMIC DNA]</scope>
    <source>
        <strain evidence="2 3">FS-7.2</strain>
    </source>
</reference>
<keyword evidence="1" id="KW-0812">Transmembrane</keyword>
<dbReference type="Proteomes" id="UP000241426">
    <property type="component" value="Unassembled WGS sequence"/>
</dbReference>
<feature type="transmembrane region" description="Helical" evidence="1">
    <location>
        <begin position="9"/>
        <end position="30"/>
    </location>
</feature>
<comment type="caution">
    <text evidence="2">The sequence shown here is derived from an EMBL/GenBank/DDBJ whole genome shotgun (WGS) entry which is preliminary data.</text>
</comment>
<evidence type="ECO:0000313" key="2">
    <source>
        <dbReference type="EMBL" id="PSU99758.1"/>
    </source>
</evidence>
<dbReference type="EMBL" id="PYNF01000005">
    <property type="protein sequence ID" value="PSU99758.1"/>
    <property type="molecule type" value="Genomic_DNA"/>
</dbReference>
<accession>A0A2T3KJX3</accession>
<protein>
    <submittedName>
        <fullName evidence="2">Uncharacterized protein</fullName>
    </submittedName>
</protein>
<sequence>MSRNAFCKLMLLALFVFTMNFLTTLLLKHYDYFGFTENSSAIHGSIISFYAITSYKFIDYLVNKISNYRDQK</sequence>
<gene>
    <name evidence="2" type="ORF">C9J27_09015</name>
</gene>
<name>A0A2T3KJX3_9GAMM</name>
<proteinExistence type="predicted"/>